<gene>
    <name evidence="1" type="ORF">GMDG_07006</name>
</gene>
<accession>L8FW61</accession>
<dbReference type="HOGENOM" id="CLU_1111782_0_0_1"/>
<dbReference type="EMBL" id="GL573361">
    <property type="protein sequence ID" value="ELR04779.1"/>
    <property type="molecule type" value="Genomic_DNA"/>
</dbReference>
<protein>
    <submittedName>
        <fullName evidence="1">Uncharacterized protein</fullName>
    </submittedName>
</protein>
<name>L8FW61_PSED2</name>
<evidence type="ECO:0000313" key="2">
    <source>
        <dbReference type="Proteomes" id="UP000011064"/>
    </source>
</evidence>
<keyword evidence="2" id="KW-1185">Reference proteome</keyword>
<dbReference type="AlphaFoldDB" id="L8FW61"/>
<sequence length="250" mass="28852">MPNHPIKTVQRQLSNLPHSTVKPSNSDVALPTVAFAYVHLSTPELNRLIANCREGLRPSVNFRTDRSKLIVSLRDTVLFADFWLLLVMSSKETHQQLDDIRQTILKFRNVPDTVFDELHTKISNLLALVEIQKKLNELARAVREANTLPVRRINYNIRKLAEDDEACKPRWTLMQKLNCPAILFSTMAFNGLFSLPDKQYESLVENVQEYIQVQELPSEWIARDQIKRVDPIISKELSCSRDPNNSRCLF</sequence>
<dbReference type="Proteomes" id="UP000011064">
    <property type="component" value="Unassembled WGS sequence"/>
</dbReference>
<reference evidence="2" key="1">
    <citation type="submission" date="2010-09" db="EMBL/GenBank/DDBJ databases">
        <title>The genome sequence of Geomyces destructans 20631-21.</title>
        <authorList>
            <consortium name="The Broad Institute Genome Sequencing Platform"/>
            <person name="Cuomo C.A."/>
            <person name="Blehert D.S."/>
            <person name="Lorch J.M."/>
            <person name="Young S.K."/>
            <person name="Zeng Q."/>
            <person name="Gargeya S."/>
            <person name="Fitzgerald M."/>
            <person name="Haas B."/>
            <person name="Abouelleil A."/>
            <person name="Alvarado L."/>
            <person name="Arachchi H.M."/>
            <person name="Berlin A."/>
            <person name="Brown A."/>
            <person name="Chapman S.B."/>
            <person name="Chen Z."/>
            <person name="Dunbar C."/>
            <person name="Freedman E."/>
            <person name="Gearin G."/>
            <person name="Gellesch M."/>
            <person name="Goldberg J."/>
            <person name="Griggs A."/>
            <person name="Gujja S."/>
            <person name="Heiman D."/>
            <person name="Howarth C."/>
            <person name="Larson L."/>
            <person name="Lui A."/>
            <person name="MacDonald P.J.P."/>
            <person name="Montmayeur A."/>
            <person name="Murphy C."/>
            <person name="Neiman D."/>
            <person name="Pearson M."/>
            <person name="Priest M."/>
            <person name="Roberts A."/>
            <person name="Saif S."/>
            <person name="Shea T."/>
            <person name="Shenoy N."/>
            <person name="Sisk P."/>
            <person name="Stolte C."/>
            <person name="Sykes S."/>
            <person name="Wortman J."/>
            <person name="Nusbaum C."/>
            <person name="Birren B."/>
        </authorList>
    </citation>
    <scope>NUCLEOTIDE SEQUENCE [LARGE SCALE GENOMIC DNA]</scope>
    <source>
        <strain evidence="2">ATCC MYA-4855 / 20631-21</strain>
    </source>
</reference>
<evidence type="ECO:0000313" key="1">
    <source>
        <dbReference type="EMBL" id="ELR04779.1"/>
    </source>
</evidence>
<dbReference type="STRING" id="658429.L8FW61"/>
<organism evidence="1 2">
    <name type="scientific">Pseudogymnoascus destructans (strain ATCC MYA-4855 / 20631-21)</name>
    <name type="common">Bat white-nose syndrome fungus</name>
    <name type="synonym">Geomyces destructans</name>
    <dbReference type="NCBI Taxonomy" id="658429"/>
    <lineage>
        <taxon>Eukaryota</taxon>
        <taxon>Fungi</taxon>
        <taxon>Dikarya</taxon>
        <taxon>Ascomycota</taxon>
        <taxon>Pezizomycotina</taxon>
        <taxon>Leotiomycetes</taxon>
        <taxon>Thelebolales</taxon>
        <taxon>Thelebolaceae</taxon>
        <taxon>Pseudogymnoascus</taxon>
    </lineage>
</organism>
<dbReference type="InParanoid" id="L8FW61"/>
<proteinExistence type="predicted"/>
<dbReference type="VEuPathDB" id="FungiDB:GMDG_07006"/>